<organism evidence="1">
    <name type="scientific">Glycine soja</name>
    <name type="common">Wild soybean</name>
    <dbReference type="NCBI Taxonomy" id="3848"/>
    <lineage>
        <taxon>Eukaryota</taxon>
        <taxon>Viridiplantae</taxon>
        <taxon>Streptophyta</taxon>
        <taxon>Embryophyta</taxon>
        <taxon>Tracheophyta</taxon>
        <taxon>Spermatophyta</taxon>
        <taxon>Magnoliopsida</taxon>
        <taxon>eudicotyledons</taxon>
        <taxon>Gunneridae</taxon>
        <taxon>Pentapetalae</taxon>
        <taxon>rosids</taxon>
        <taxon>fabids</taxon>
        <taxon>Fabales</taxon>
        <taxon>Fabaceae</taxon>
        <taxon>Papilionoideae</taxon>
        <taxon>50 kb inversion clade</taxon>
        <taxon>NPAAA clade</taxon>
        <taxon>indigoferoid/millettioid clade</taxon>
        <taxon>Phaseoleae</taxon>
        <taxon>Glycine</taxon>
        <taxon>Glycine subgen. Soja</taxon>
    </lineage>
</organism>
<evidence type="ECO:0000313" key="1">
    <source>
        <dbReference type="EMBL" id="KHN48821.1"/>
    </source>
</evidence>
<gene>
    <name evidence="1" type="ORF">glysoja_030591</name>
</gene>
<dbReference type="Proteomes" id="UP000053555">
    <property type="component" value="Unassembled WGS sequence"/>
</dbReference>
<name>A0A0B2SQA2_GLYSO</name>
<proteinExistence type="predicted"/>
<sequence length="86" mass="9384">MGEQQHRGANESLLKLVSIPDGLGLEDDSNNMSKLDLCIGWALNFGAKFGIFALVYNLPKLIDDGIIDSDGGNNIILIIYYISELV</sequence>
<dbReference type="AlphaFoldDB" id="A0A0B2SQA2"/>
<dbReference type="EMBL" id="KN639308">
    <property type="protein sequence ID" value="KHN48821.1"/>
    <property type="molecule type" value="Genomic_DNA"/>
</dbReference>
<accession>A0A0B2SQA2</accession>
<protein>
    <submittedName>
        <fullName evidence="1">Uncharacterized protein</fullName>
    </submittedName>
</protein>
<reference evidence="1" key="1">
    <citation type="submission" date="2014-07" db="EMBL/GenBank/DDBJ databases">
        <title>Identification of a novel salt tolerance gene in wild soybean by whole-genome sequencing.</title>
        <authorList>
            <person name="Lam H.-M."/>
            <person name="Qi X."/>
            <person name="Li M.-W."/>
            <person name="Liu X."/>
            <person name="Xie M."/>
            <person name="Ni M."/>
            <person name="Xu X."/>
        </authorList>
    </citation>
    <scope>NUCLEOTIDE SEQUENCE [LARGE SCALE GENOMIC DNA]</scope>
    <source>
        <tissue evidence="1">Root</tissue>
    </source>
</reference>